<dbReference type="InterPro" id="IPR037439">
    <property type="entry name" value="Branching_enzy"/>
</dbReference>
<comment type="caution">
    <text evidence="13">The sequence shown here is derived from an EMBL/GenBank/DDBJ whole genome shotgun (WGS) entry which is preliminary data.</text>
</comment>
<keyword evidence="14" id="KW-1185">Reference proteome</keyword>
<accession>A0A1V6XYI2</accession>
<evidence type="ECO:0000259" key="12">
    <source>
        <dbReference type="SMART" id="SM00642"/>
    </source>
</evidence>
<evidence type="ECO:0000256" key="5">
    <source>
        <dbReference type="ARBA" id="ARBA00020932"/>
    </source>
</evidence>
<evidence type="ECO:0000256" key="4">
    <source>
        <dbReference type="ARBA" id="ARBA00012541"/>
    </source>
</evidence>
<dbReference type="SUPFAM" id="SSF81296">
    <property type="entry name" value="E set domains"/>
    <property type="match status" value="1"/>
</dbReference>
<dbReference type="STRING" id="60175.A0A1V6XYI2"/>
<dbReference type="GO" id="GO:0043169">
    <property type="term" value="F:cation binding"/>
    <property type="evidence" value="ECO:0007669"/>
    <property type="project" value="InterPro"/>
</dbReference>
<dbReference type="GO" id="GO:0005737">
    <property type="term" value="C:cytoplasm"/>
    <property type="evidence" value="ECO:0007669"/>
    <property type="project" value="TreeGrafter"/>
</dbReference>
<evidence type="ECO:0000256" key="8">
    <source>
        <dbReference type="ARBA" id="ARBA00023056"/>
    </source>
</evidence>
<dbReference type="InterPro" id="IPR006048">
    <property type="entry name" value="A-amylase/branching_C"/>
</dbReference>
<evidence type="ECO:0000313" key="14">
    <source>
        <dbReference type="Proteomes" id="UP000191691"/>
    </source>
</evidence>
<dbReference type="PANTHER" id="PTHR43651:SF3">
    <property type="entry name" value="1,4-ALPHA-GLUCAN-BRANCHING ENZYME"/>
    <property type="match status" value="1"/>
</dbReference>
<dbReference type="SMART" id="SM00642">
    <property type="entry name" value="Aamy"/>
    <property type="match status" value="1"/>
</dbReference>
<protein>
    <recommendedName>
        <fullName evidence="5">1,4-alpha-glucan-branching enzyme</fullName>
        <ecNumber evidence="4">2.4.1.18</ecNumber>
    </recommendedName>
    <alternativeName>
        <fullName evidence="9">Glycogen-branching enzyme</fullName>
    </alternativeName>
</protein>
<dbReference type="FunFam" id="2.60.40.10:FF:000250">
    <property type="entry name" value="1,4-alpha-glucan-branching enzyme, chloroplastic/amyloplastic"/>
    <property type="match status" value="1"/>
</dbReference>
<comment type="pathway">
    <text evidence="2">Glycan biosynthesis; glycogen biosynthesis.</text>
</comment>
<dbReference type="InterPro" id="IPR014756">
    <property type="entry name" value="Ig_E-set"/>
</dbReference>
<dbReference type="InterPro" id="IPR017853">
    <property type="entry name" value="GH"/>
</dbReference>
<dbReference type="Pfam" id="PF02922">
    <property type="entry name" value="CBM_48"/>
    <property type="match status" value="1"/>
</dbReference>
<dbReference type="FunFam" id="3.20.20.80:FF:000001">
    <property type="entry name" value="1,4-alpha-glucan branching enzyme"/>
    <property type="match status" value="1"/>
</dbReference>
<evidence type="ECO:0000256" key="3">
    <source>
        <dbReference type="ARBA" id="ARBA00009000"/>
    </source>
</evidence>
<dbReference type="InterPro" id="IPR006047">
    <property type="entry name" value="GH13_cat_dom"/>
</dbReference>
<evidence type="ECO:0000256" key="9">
    <source>
        <dbReference type="ARBA" id="ARBA00031979"/>
    </source>
</evidence>
<comment type="catalytic activity">
    <reaction evidence="1">
        <text>Transfers a segment of a (1-&gt;4)-alpha-D-glucan chain to a primary hydroxy group in a similar glucan chain.</text>
        <dbReference type="EC" id="2.4.1.18"/>
    </reaction>
</comment>
<evidence type="ECO:0000256" key="10">
    <source>
        <dbReference type="ARBA" id="ARBA00049618"/>
    </source>
</evidence>
<dbReference type="FunFam" id="2.60.40.1180:FF:000003">
    <property type="entry name" value="1,4-alpha-glucan-branching enzyme, chloroplastic/amyloplastic"/>
    <property type="match status" value="1"/>
</dbReference>
<proteinExistence type="inferred from homology"/>
<dbReference type="GO" id="GO:0004553">
    <property type="term" value="F:hydrolase activity, hydrolyzing O-glycosyl compounds"/>
    <property type="evidence" value="ECO:0007669"/>
    <property type="project" value="InterPro"/>
</dbReference>
<dbReference type="InterPro" id="IPR004193">
    <property type="entry name" value="Glyco_hydro_13_N"/>
</dbReference>
<organism evidence="13 14">
    <name type="scientific">Penicillium nalgiovense</name>
    <dbReference type="NCBI Taxonomy" id="60175"/>
    <lineage>
        <taxon>Eukaryota</taxon>
        <taxon>Fungi</taxon>
        <taxon>Dikarya</taxon>
        <taxon>Ascomycota</taxon>
        <taxon>Pezizomycotina</taxon>
        <taxon>Eurotiomycetes</taxon>
        <taxon>Eurotiomycetidae</taxon>
        <taxon>Eurotiales</taxon>
        <taxon>Aspergillaceae</taxon>
        <taxon>Penicillium</taxon>
    </lineage>
</organism>
<evidence type="ECO:0000313" key="13">
    <source>
        <dbReference type="EMBL" id="OQE80193.1"/>
    </source>
</evidence>
<evidence type="ECO:0000256" key="2">
    <source>
        <dbReference type="ARBA" id="ARBA00004964"/>
    </source>
</evidence>
<comment type="similarity">
    <text evidence="3">Belongs to the glycosyl hydrolase 13 family. GlgB subfamily.</text>
</comment>
<dbReference type="Pfam" id="PF02806">
    <property type="entry name" value="Alpha-amylase_C"/>
    <property type="match status" value="1"/>
</dbReference>
<gene>
    <name evidence="13" type="ORF">PENNAL_c0047G03724</name>
</gene>
<dbReference type="CDD" id="cd11321">
    <property type="entry name" value="AmyAc_bac_euk_BE"/>
    <property type="match status" value="1"/>
</dbReference>
<dbReference type="OMA" id="YEMHLGS"/>
<dbReference type="InterPro" id="IPR013780">
    <property type="entry name" value="Glyco_hydro_b"/>
</dbReference>
<dbReference type="EC" id="2.4.1.18" evidence="4"/>
<feature type="active site" description="Proton donor" evidence="11">
    <location>
        <position position="400"/>
    </location>
</feature>
<dbReference type="Gene3D" id="3.20.20.80">
    <property type="entry name" value="Glycosidases"/>
    <property type="match status" value="1"/>
</dbReference>
<dbReference type="InterPro" id="IPR013783">
    <property type="entry name" value="Ig-like_fold"/>
</dbReference>
<evidence type="ECO:0000256" key="7">
    <source>
        <dbReference type="ARBA" id="ARBA00022679"/>
    </source>
</evidence>
<dbReference type="Proteomes" id="UP000191691">
    <property type="component" value="Unassembled WGS sequence"/>
</dbReference>
<dbReference type="Gene3D" id="2.60.40.10">
    <property type="entry name" value="Immunoglobulins"/>
    <property type="match status" value="1"/>
</dbReference>
<keyword evidence="7" id="KW-0808">Transferase</keyword>
<dbReference type="UniPathway" id="UPA00164"/>
<dbReference type="EMBL" id="MOOB01000047">
    <property type="protein sequence ID" value="OQE80193.1"/>
    <property type="molecule type" value="Genomic_DNA"/>
</dbReference>
<evidence type="ECO:0000256" key="11">
    <source>
        <dbReference type="PIRSR" id="PIRSR000463-1"/>
    </source>
</evidence>
<keyword evidence="6" id="KW-0328">Glycosyltransferase</keyword>
<dbReference type="CDD" id="cd02854">
    <property type="entry name" value="E_set_GBE_euk_N"/>
    <property type="match status" value="1"/>
</dbReference>
<sequence length="689" mass="78472">MSSTIDSSNIPNDGTGVIQLDPWLEPHRDVLKHRYQVVKEWAKTINESEGGLDKFSKGYETFGLHAQPNGEIKYQEWAPNAKEASLVGEFNNWDFNANPMTKNSFGVWNVTVPAKNGVAAIPHDSKIKITMVLPSGERIYRIPAWIKRVVQDLTVSPAYDAVFWNPPVDEVHKFQHARPKKPESLRIYEAHVGISSPETKVATYKEFTKNMLPRIKYLGYNAIQLMAIMEHAYYASFGYQVNNFFAASSRYGSPEDLKELVDTAHGLGLTVLLDVVHSHASKNVIDGINEFDGTDHLYFHGGAKGRHELWDSRLFNYGNHEVLRFLLSNLRFWMEEYKFDGYRFDGVTSMLYNHHGIGTGFSGGYHEYFGPAVDEEGITYLTLANQMLHELYPACITVAEDVSGMPALCLPHSLGGAGFDYRLAMAIPDMWIKLLKESADDEWDMGSISFTLTNRRHGEKTIAYAESHDQALVGDKTLMMWLCDKEMYTHMSTLTEFTPVIERGMALHKMVRLVTHALGGEGYLNFEGNEFGHPEWLDFPRAGNNNSFWYARRQLNLTEDPLLRYRFLNEFDRGMQLTEQKYGWLSAPQAYISLKNESDKVLVFERAGLLWIFNFNSTKSFTDYRVGVDVPGTYRIVLDTDETVFGGLGRNVKETRFFTTDLEWNGRANFVQVYIPTRTALVLALESTL</sequence>
<feature type="active site" description="Nucleophile" evidence="11">
    <location>
        <position position="345"/>
    </location>
</feature>
<comment type="function">
    <text evidence="10">Glycogen-branching enzyme participates in the glycogen biosynthetic process along with glycogenin and glycogen synthase. Generates alpha-1,6-glucosidic branches from alpha-1,4-linked glucose chains, to increase solubility of the glycogen polymer.</text>
</comment>
<dbReference type="AlphaFoldDB" id="A0A1V6XYI2"/>
<dbReference type="Pfam" id="PF00128">
    <property type="entry name" value="Alpha-amylase"/>
    <property type="match status" value="1"/>
</dbReference>
<dbReference type="GO" id="GO:0005978">
    <property type="term" value="P:glycogen biosynthetic process"/>
    <property type="evidence" value="ECO:0007669"/>
    <property type="project" value="UniProtKB-UniPathway"/>
</dbReference>
<dbReference type="PANTHER" id="PTHR43651">
    <property type="entry name" value="1,4-ALPHA-GLUCAN-BRANCHING ENZYME"/>
    <property type="match status" value="1"/>
</dbReference>
<dbReference type="PIRSF" id="PIRSF000463">
    <property type="entry name" value="GlgB"/>
    <property type="match status" value="1"/>
</dbReference>
<dbReference type="SUPFAM" id="SSF51011">
    <property type="entry name" value="Glycosyl hydrolase domain"/>
    <property type="match status" value="1"/>
</dbReference>
<reference evidence="14" key="1">
    <citation type="journal article" date="2017" name="Nat. Microbiol.">
        <title>Global analysis of biosynthetic gene clusters reveals vast potential of secondary metabolite production in Penicillium species.</title>
        <authorList>
            <person name="Nielsen J.C."/>
            <person name="Grijseels S."/>
            <person name="Prigent S."/>
            <person name="Ji B."/>
            <person name="Dainat J."/>
            <person name="Nielsen K.F."/>
            <person name="Frisvad J.C."/>
            <person name="Workman M."/>
            <person name="Nielsen J."/>
        </authorList>
    </citation>
    <scope>NUCLEOTIDE SEQUENCE [LARGE SCALE GENOMIC DNA]</scope>
    <source>
        <strain evidence="14">IBT 13039</strain>
    </source>
</reference>
<evidence type="ECO:0000256" key="1">
    <source>
        <dbReference type="ARBA" id="ARBA00000826"/>
    </source>
</evidence>
<feature type="domain" description="Glycosyl hydrolase family 13 catalytic" evidence="12">
    <location>
        <begin position="198"/>
        <end position="498"/>
    </location>
</feature>
<dbReference type="Gene3D" id="2.60.40.1180">
    <property type="entry name" value="Golgi alpha-mannosidase II"/>
    <property type="match status" value="1"/>
</dbReference>
<dbReference type="GO" id="GO:0003844">
    <property type="term" value="F:1,4-alpha-glucan branching enzyme activity"/>
    <property type="evidence" value="ECO:0007669"/>
    <property type="project" value="UniProtKB-EC"/>
</dbReference>
<keyword evidence="8" id="KW-0320">Glycogen biosynthesis</keyword>
<dbReference type="SUPFAM" id="SSF51445">
    <property type="entry name" value="(Trans)glycosidases"/>
    <property type="match status" value="1"/>
</dbReference>
<evidence type="ECO:0000256" key="6">
    <source>
        <dbReference type="ARBA" id="ARBA00022676"/>
    </source>
</evidence>
<name>A0A1V6XYI2_PENNA</name>